<keyword evidence="2" id="KW-1185">Reference proteome</keyword>
<accession>F0FAK8</accession>
<dbReference type="AlphaFoldDB" id="F0FAK8"/>
<protein>
    <recommendedName>
        <fullName evidence="3">NigD-like C-terminal beta sandwich domain-containing protein</fullName>
    </recommendedName>
</protein>
<evidence type="ECO:0008006" key="3">
    <source>
        <dbReference type="Google" id="ProtNLM"/>
    </source>
</evidence>
<evidence type="ECO:0000313" key="2">
    <source>
        <dbReference type="Proteomes" id="UP000005697"/>
    </source>
</evidence>
<dbReference type="EMBL" id="AEWX01000044">
    <property type="protein sequence ID" value="EGC18829.1"/>
    <property type="molecule type" value="Genomic_DNA"/>
</dbReference>
<sequence>MLLYILFIVLRKRSNLNDTMKKVIDRNAIFSSMILLLTFFLFTGLLSSCSHDDEDGQGQDYTPLQSCRIMGYMNERNIDITESDTTNTDRLSTVMAYRTADDKQSLTLKVRLITSKDSTVDLYLYVPDFMDTYTATDNHLYRPQKYRYYIEVNYSGIKTPVTYVSSKVGFPADLRFSTIALISYYTNSANSSAHIRKYRYNIKGRFDGMLVNKNNEQDKLRIGLFVDLDTPITVI</sequence>
<dbReference type="HOGENOM" id="CLU_1179366_0_0_10"/>
<dbReference type="Proteomes" id="UP000005697">
    <property type="component" value="Unassembled WGS sequence"/>
</dbReference>
<comment type="caution">
    <text evidence="1">The sequence shown here is derived from an EMBL/GenBank/DDBJ whole genome shotgun (WGS) entry which is preliminary data.</text>
</comment>
<organism evidence="1 2">
    <name type="scientific">Prevotella multiformis DSM 16608</name>
    <dbReference type="NCBI Taxonomy" id="888743"/>
    <lineage>
        <taxon>Bacteria</taxon>
        <taxon>Pseudomonadati</taxon>
        <taxon>Bacteroidota</taxon>
        <taxon>Bacteroidia</taxon>
        <taxon>Bacteroidales</taxon>
        <taxon>Prevotellaceae</taxon>
        <taxon>Prevotella</taxon>
    </lineage>
</organism>
<proteinExistence type="predicted"/>
<evidence type="ECO:0000313" key="1">
    <source>
        <dbReference type="EMBL" id="EGC18829.1"/>
    </source>
</evidence>
<reference evidence="1 2" key="1">
    <citation type="submission" date="2011-01" db="EMBL/GenBank/DDBJ databases">
        <authorList>
            <person name="Muzny D."/>
            <person name="Qin X."/>
            <person name="Deng J."/>
            <person name="Jiang H."/>
            <person name="Liu Y."/>
            <person name="Qu J."/>
            <person name="Song X.-Z."/>
            <person name="Zhang L."/>
            <person name="Thornton R."/>
            <person name="Coyle M."/>
            <person name="Francisco L."/>
            <person name="Jackson L."/>
            <person name="Javaid M."/>
            <person name="Korchina V."/>
            <person name="Kovar C."/>
            <person name="Mata R."/>
            <person name="Mathew T."/>
            <person name="Ngo R."/>
            <person name="Nguyen L."/>
            <person name="Nguyen N."/>
            <person name="Okwuonu G."/>
            <person name="Ongeri F."/>
            <person name="Pham C."/>
            <person name="Simmons D."/>
            <person name="Wilczek-Boney K."/>
            <person name="Hale W."/>
            <person name="Jakkamsetti A."/>
            <person name="Pham P."/>
            <person name="Ruth R."/>
            <person name="San Lucas F."/>
            <person name="Warren J."/>
            <person name="Zhang J."/>
            <person name="Zhao Z."/>
            <person name="Zhou C."/>
            <person name="Zhu D."/>
            <person name="Lee S."/>
            <person name="Bess C."/>
            <person name="Blankenburg K."/>
            <person name="Forbes L."/>
            <person name="Fu Q."/>
            <person name="Gubbala S."/>
            <person name="Hirani K."/>
            <person name="Jayaseelan J.C."/>
            <person name="Lara F."/>
            <person name="Munidasa M."/>
            <person name="Palculict T."/>
            <person name="Patil S."/>
            <person name="Pu L.-L."/>
            <person name="Saada N."/>
            <person name="Tang L."/>
            <person name="Weissenberger G."/>
            <person name="Zhu Y."/>
            <person name="Hemphill L."/>
            <person name="Shang Y."/>
            <person name="Youmans B."/>
            <person name="Ayvaz T."/>
            <person name="Ross M."/>
            <person name="Santibanez J."/>
            <person name="Aqrawi P."/>
            <person name="Gross S."/>
            <person name="Joshi V."/>
            <person name="Fowler G."/>
            <person name="Nazareth L."/>
            <person name="Reid J."/>
            <person name="Worley K."/>
            <person name="Petrosino J."/>
            <person name="Highlander S."/>
            <person name="Gibbs R."/>
        </authorList>
    </citation>
    <scope>NUCLEOTIDE SEQUENCE [LARGE SCALE GENOMIC DNA]</scope>
    <source>
        <strain evidence="1 2">DSM 16608</strain>
    </source>
</reference>
<name>F0FAK8_9BACT</name>
<gene>
    <name evidence="1" type="ORF">HMPREF9141_2625</name>
</gene>